<evidence type="ECO:0000256" key="4">
    <source>
        <dbReference type="ARBA" id="ARBA00023014"/>
    </source>
</evidence>
<evidence type="ECO:0000256" key="3">
    <source>
        <dbReference type="ARBA" id="ARBA00023004"/>
    </source>
</evidence>
<gene>
    <name evidence="7" type="ORF">GWO12_03820</name>
</gene>
<dbReference type="SFLD" id="SFLDG01099">
    <property type="entry name" value="Uncharacterised_Radical_SAM_Su"/>
    <property type="match status" value="1"/>
</dbReference>
<comment type="cofactor">
    <cofactor evidence="5">
        <name>[4Fe-4S] cluster</name>
        <dbReference type="ChEBI" id="CHEBI:49883"/>
    </cofactor>
    <text evidence="5">Binds 1 [4Fe-4S] cluster. The cluster is coordinated with 3 cysteines and an exchangeable S-adenosyl-L-methionine.</text>
</comment>
<dbReference type="SFLD" id="SFLDS00029">
    <property type="entry name" value="Radical_SAM"/>
    <property type="match status" value="1"/>
</dbReference>
<evidence type="ECO:0000259" key="6">
    <source>
        <dbReference type="Pfam" id="PF04055"/>
    </source>
</evidence>
<dbReference type="PANTHER" id="PTHR43075">
    <property type="entry name" value="FORMATE LYASE ACTIVATING ENZYME, PUTATIVE (AFU_ORTHOLOGUE AFUA_2G15630)-RELATED"/>
    <property type="match status" value="1"/>
</dbReference>
<dbReference type="AlphaFoldDB" id="A0AAE4Z5N6"/>
<reference evidence="7 8" key="1">
    <citation type="submission" date="2020-01" db="EMBL/GenBank/DDBJ databases">
        <title>Genomes assembled from Gulf of Kutch pelagic sediment metagenomes.</title>
        <authorList>
            <person name="Chandrashekar M."/>
            <person name="Mahajan M.S."/>
            <person name="Dave K.J."/>
            <person name="Vatsa P."/>
            <person name="Nathani N.M."/>
        </authorList>
    </citation>
    <scope>NUCLEOTIDE SEQUENCE [LARGE SCALE GENOMIC DNA]</scope>
    <source>
        <strain evidence="7">KS3-K002</strain>
    </source>
</reference>
<evidence type="ECO:0000313" key="8">
    <source>
        <dbReference type="Proteomes" id="UP000702544"/>
    </source>
</evidence>
<keyword evidence="4 5" id="KW-0411">Iron-sulfur</keyword>
<dbReference type="GO" id="GO:0003824">
    <property type="term" value="F:catalytic activity"/>
    <property type="evidence" value="ECO:0007669"/>
    <property type="project" value="InterPro"/>
</dbReference>
<protein>
    <submittedName>
        <fullName evidence="7">Radical SAM protein</fullName>
    </submittedName>
</protein>
<feature type="binding site" evidence="5">
    <location>
        <position position="82"/>
    </location>
    <ligand>
        <name>[4Fe-4S] cluster</name>
        <dbReference type="ChEBI" id="CHEBI:49883"/>
        <note>4Fe-4S-S-AdoMet</note>
    </ligand>
</feature>
<organism evidence="7 8">
    <name type="scientific">Candidatus Kutchimonas denitrificans</name>
    <dbReference type="NCBI Taxonomy" id="3056748"/>
    <lineage>
        <taxon>Bacteria</taxon>
        <taxon>Pseudomonadati</taxon>
        <taxon>Gemmatimonadota</taxon>
        <taxon>Gemmatimonadia</taxon>
        <taxon>Candidatus Palauibacterales</taxon>
        <taxon>Candidatus Palauibacteraceae</taxon>
        <taxon>Candidatus Kutchimonas</taxon>
    </lineage>
</organism>
<dbReference type="Proteomes" id="UP000702544">
    <property type="component" value="Unassembled WGS sequence"/>
</dbReference>
<feature type="binding site" evidence="5">
    <location>
        <position position="86"/>
    </location>
    <ligand>
        <name>[4Fe-4S] cluster</name>
        <dbReference type="ChEBI" id="CHEBI:49883"/>
        <note>4Fe-4S-S-AdoMet</note>
    </ligand>
</feature>
<dbReference type="Pfam" id="PF04055">
    <property type="entry name" value="Radical_SAM"/>
    <property type="match status" value="1"/>
</dbReference>
<dbReference type="InterPro" id="IPR007197">
    <property type="entry name" value="rSAM"/>
</dbReference>
<sequence length="320" mass="35979">MFRANYLNLGSDQLQTRAEEAVSALSDCRICPRDCRVDRLADRWAACKTGRYASVSSYFPHMGEEDPLRGWNGSGTIFFSHCNLRCVFCQNFDISQAIKPGRSGPGSGPREIADMMLDLQRRGCHNINWVTPEHVVPQALEALALAVEDGLTLPIVYNTSAYDALESLALLDGIVDIYMPDFKFWSRESSERYLKAADYPGAARAAIAEMHRQVGPLQIDANGLARRGVLIRHLVMPGRLDETRAILEWIESQLGRDSYVNLMDQYRPAGRVHGDAYPEIARRVSSDEFRQAVEIASSLGLSRLDERRPEVNLIRRLRGH</sequence>
<dbReference type="PIRSF" id="PIRSF004869">
    <property type="entry name" value="PflX_prd"/>
    <property type="match status" value="1"/>
</dbReference>
<dbReference type="InterPro" id="IPR040085">
    <property type="entry name" value="MJ0674-like"/>
</dbReference>
<dbReference type="EMBL" id="JAACAK010000028">
    <property type="protein sequence ID" value="NIR74229.1"/>
    <property type="molecule type" value="Genomic_DNA"/>
</dbReference>
<dbReference type="GO" id="GO:0051536">
    <property type="term" value="F:iron-sulfur cluster binding"/>
    <property type="evidence" value="ECO:0007669"/>
    <property type="project" value="UniProtKB-KW"/>
</dbReference>
<feature type="binding site" evidence="5">
    <location>
        <position position="89"/>
    </location>
    <ligand>
        <name>[4Fe-4S] cluster</name>
        <dbReference type="ChEBI" id="CHEBI:49883"/>
        <note>4Fe-4S-S-AdoMet</note>
    </ligand>
</feature>
<evidence type="ECO:0000256" key="2">
    <source>
        <dbReference type="ARBA" id="ARBA00022723"/>
    </source>
</evidence>
<evidence type="ECO:0000256" key="1">
    <source>
        <dbReference type="ARBA" id="ARBA00022691"/>
    </source>
</evidence>
<keyword evidence="1 5" id="KW-0949">S-adenosyl-L-methionine</keyword>
<proteinExistence type="predicted"/>
<evidence type="ECO:0000256" key="5">
    <source>
        <dbReference type="PIRSR" id="PIRSR004869-50"/>
    </source>
</evidence>
<comment type="caution">
    <text evidence="7">The sequence shown here is derived from an EMBL/GenBank/DDBJ whole genome shotgun (WGS) entry which is preliminary data.</text>
</comment>
<feature type="domain" description="Radical SAM core" evidence="6">
    <location>
        <begin position="77"/>
        <end position="250"/>
    </location>
</feature>
<accession>A0AAE4Z5N6</accession>
<evidence type="ECO:0000313" key="7">
    <source>
        <dbReference type="EMBL" id="NIR74229.1"/>
    </source>
</evidence>
<dbReference type="PANTHER" id="PTHR43075:SF1">
    <property type="entry name" value="FORMATE LYASE ACTIVATING ENZYME, PUTATIVE (AFU_ORTHOLOGUE AFUA_2G15630)-RELATED"/>
    <property type="match status" value="1"/>
</dbReference>
<dbReference type="InterPro" id="IPR016431">
    <property type="entry name" value="Pyrv-formate_lyase-activ_prd"/>
</dbReference>
<name>A0AAE4Z5N6_9BACT</name>
<dbReference type="Gene3D" id="3.20.20.70">
    <property type="entry name" value="Aldolase class I"/>
    <property type="match status" value="1"/>
</dbReference>
<dbReference type="GO" id="GO:0046872">
    <property type="term" value="F:metal ion binding"/>
    <property type="evidence" value="ECO:0007669"/>
    <property type="project" value="UniProtKB-KW"/>
</dbReference>
<keyword evidence="3 5" id="KW-0408">Iron</keyword>
<keyword evidence="2 5" id="KW-0479">Metal-binding</keyword>
<dbReference type="InterPro" id="IPR013785">
    <property type="entry name" value="Aldolase_TIM"/>
</dbReference>